<dbReference type="GO" id="GO:0009094">
    <property type="term" value="P:L-phenylalanine biosynthetic process"/>
    <property type="evidence" value="ECO:0000318"/>
    <property type="project" value="GO_Central"/>
</dbReference>
<dbReference type="Proteomes" id="UP000235145">
    <property type="component" value="Unassembled WGS sequence"/>
</dbReference>
<proteinExistence type="predicted"/>
<comment type="caution">
    <text evidence="1">The sequence shown here is derived from an EMBL/GenBank/DDBJ whole genome shotgun (WGS) entry which is preliminary data.</text>
</comment>
<dbReference type="EMBL" id="NBSK02000008">
    <property type="protein sequence ID" value="KAJ0189973.1"/>
    <property type="molecule type" value="Genomic_DNA"/>
</dbReference>
<name>A0A9R1UMH2_LACSA</name>
<keyword evidence="2" id="KW-1185">Reference proteome</keyword>
<dbReference type="InterPro" id="IPR045865">
    <property type="entry name" value="ACT-like_dom_sf"/>
</dbReference>
<dbReference type="GO" id="GO:0004664">
    <property type="term" value="F:prephenate dehydratase activity"/>
    <property type="evidence" value="ECO:0000318"/>
    <property type="project" value="GO_Central"/>
</dbReference>
<dbReference type="SUPFAM" id="SSF55021">
    <property type="entry name" value="ACT-like"/>
    <property type="match status" value="1"/>
</dbReference>
<dbReference type="GO" id="GO:0005737">
    <property type="term" value="C:cytoplasm"/>
    <property type="evidence" value="ECO:0000318"/>
    <property type="project" value="GO_Central"/>
</dbReference>
<organism evidence="1 2">
    <name type="scientific">Lactuca sativa</name>
    <name type="common">Garden lettuce</name>
    <dbReference type="NCBI Taxonomy" id="4236"/>
    <lineage>
        <taxon>Eukaryota</taxon>
        <taxon>Viridiplantae</taxon>
        <taxon>Streptophyta</taxon>
        <taxon>Embryophyta</taxon>
        <taxon>Tracheophyta</taxon>
        <taxon>Spermatophyta</taxon>
        <taxon>Magnoliopsida</taxon>
        <taxon>eudicotyledons</taxon>
        <taxon>Gunneridae</taxon>
        <taxon>Pentapetalae</taxon>
        <taxon>asterids</taxon>
        <taxon>campanulids</taxon>
        <taxon>Asterales</taxon>
        <taxon>Asteraceae</taxon>
        <taxon>Cichorioideae</taxon>
        <taxon>Cichorieae</taxon>
        <taxon>Lactucinae</taxon>
        <taxon>Lactuca</taxon>
    </lineage>
</organism>
<dbReference type="GO" id="GO:0047769">
    <property type="term" value="F:arogenate dehydratase activity"/>
    <property type="evidence" value="ECO:0000318"/>
    <property type="project" value="GO_Central"/>
</dbReference>
<dbReference type="Gene3D" id="3.30.70.260">
    <property type="match status" value="1"/>
</dbReference>
<protein>
    <submittedName>
        <fullName evidence="1">Uncharacterized protein</fullName>
    </submittedName>
</protein>
<gene>
    <name evidence="1" type="ORF">LSAT_V11C800401920</name>
</gene>
<accession>A0A9R1UMH2</accession>
<dbReference type="PANTHER" id="PTHR21022:SF20">
    <property type="entry name" value="AROGENATE DEHYDRATASE_PREPHENATE DEHYDRATASE 1, CHLOROPLASTIC"/>
    <property type="match status" value="1"/>
</dbReference>
<evidence type="ECO:0000313" key="2">
    <source>
        <dbReference type="Proteomes" id="UP000235145"/>
    </source>
</evidence>
<dbReference type="GO" id="GO:0009507">
    <property type="term" value="C:chloroplast"/>
    <property type="evidence" value="ECO:0000318"/>
    <property type="project" value="GO_Central"/>
</dbReference>
<dbReference type="AlphaFoldDB" id="A0A9R1UMH2"/>
<sequence length="188" mass="20743">MMGLANLALLSGERSSLKVLGPISQALHHAPQDLDGLPTVCILHVLRLANLDSADTIENRYYVYIMKIVASESIRDTGAVASSRAAEIGLDILAQTIQVSPIFSNIHFSFCLTIFILNVQDDLDNITRFLILAREPIIQGIDKPHKTSIVFTLEEGPRVLFNGLAVFALREINLSKVTFSTTSFYLSR</sequence>
<dbReference type="PANTHER" id="PTHR21022">
    <property type="entry name" value="PREPHENATE DEHYDRATASE P PROTEIN"/>
    <property type="match status" value="1"/>
</dbReference>
<evidence type="ECO:0000313" key="1">
    <source>
        <dbReference type="EMBL" id="KAJ0189973.1"/>
    </source>
</evidence>
<reference evidence="1 2" key="1">
    <citation type="journal article" date="2017" name="Nat. Commun.">
        <title>Genome assembly with in vitro proximity ligation data and whole-genome triplication in lettuce.</title>
        <authorList>
            <person name="Reyes-Chin-Wo S."/>
            <person name="Wang Z."/>
            <person name="Yang X."/>
            <person name="Kozik A."/>
            <person name="Arikit S."/>
            <person name="Song C."/>
            <person name="Xia L."/>
            <person name="Froenicke L."/>
            <person name="Lavelle D.O."/>
            <person name="Truco M.J."/>
            <person name="Xia R."/>
            <person name="Zhu S."/>
            <person name="Xu C."/>
            <person name="Xu H."/>
            <person name="Xu X."/>
            <person name="Cox K."/>
            <person name="Korf I."/>
            <person name="Meyers B.C."/>
            <person name="Michelmore R.W."/>
        </authorList>
    </citation>
    <scope>NUCLEOTIDE SEQUENCE [LARGE SCALE GENOMIC DNA]</scope>
    <source>
        <strain evidence="2">cv. Salinas</strain>
        <tissue evidence="1">Seedlings</tissue>
    </source>
</reference>